<evidence type="ECO:0000256" key="2">
    <source>
        <dbReference type="ARBA" id="ARBA00023125"/>
    </source>
</evidence>
<proteinExistence type="predicted"/>
<keyword evidence="3" id="KW-0804">Transcription</keyword>
<dbReference type="PANTHER" id="PTHR43132:SF2">
    <property type="entry name" value="ARSENICAL RESISTANCE OPERON REPRESSOR ARSR-RELATED"/>
    <property type="match status" value="1"/>
</dbReference>
<dbReference type="PROSITE" id="PS50987">
    <property type="entry name" value="HTH_ARSR_2"/>
    <property type="match status" value="1"/>
</dbReference>
<dbReference type="GO" id="GO:0003677">
    <property type="term" value="F:DNA binding"/>
    <property type="evidence" value="ECO:0007669"/>
    <property type="project" value="UniProtKB-KW"/>
</dbReference>
<dbReference type="InterPro" id="IPR051011">
    <property type="entry name" value="Metal_resp_trans_reg"/>
</dbReference>
<evidence type="ECO:0000256" key="3">
    <source>
        <dbReference type="ARBA" id="ARBA00023163"/>
    </source>
</evidence>
<dbReference type="SUPFAM" id="SSF46785">
    <property type="entry name" value="Winged helix' DNA-binding domain"/>
    <property type="match status" value="1"/>
</dbReference>
<dbReference type="RefSeq" id="WP_126752181.1">
    <property type="nucleotide sequence ID" value="NZ_JBHUMT010000001.1"/>
</dbReference>
<feature type="domain" description="HTH arsR-type" evidence="4">
    <location>
        <begin position="9"/>
        <end position="103"/>
    </location>
</feature>
<comment type="caution">
    <text evidence="5">The sequence shown here is derived from an EMBL/GenBank/DDBJ whole genome shotgun (WGS) entry which is preliminary data.</text>
</comment>
<dbReference type="PRINTS" id="PR00778">
    <property type="entry name" value="HTHARSR"/>
</dbReference>
<reference evidence="5 6" key="1">
    <citation type="journal article" date="2011" name="Front. Microbiol.">
        <title>Genomic signatures of strain selection and enhancement in Bacillus atrophaeus var. globigii, a historical biowarfare simulant.</title>
        <authorList>
            <person name="Gibbons H.S."/>
            <person name="Broomall S.M."/>
            <person name="McNew L.A."/>
            <person name="Daligault H."/>
            <person name="Chapman C."/>
            <person name="Bruce D."/>
            <person name="Karavis M."/>
            <person name="Krepps M."/>
            <person name="McGregor P.A."/>
            <person name="Hong C."/>
            <person name="Park K.H."/>
            <person name="Akmal A."/>
            <person name="Feldman A."/>
            <person name="Lin J.S."/>
            <person name="Chang W.E."/>
            <person name="Higgs B.W."/>
            <person name="Demirev P."/>
            <person name="Lindquist J."/>
            <person name="Liem A."/>
            <person name="Fochler E."/>
            <person name="Read T.D."/>
            <person name="Tapia R."/>
            <person name="Johnson S."/>
            <person name="Bishop-Lilly K.A."/>
            <person name="Detter C."/>
            <person name="Han C."/>
            <person name="Sozhamannan S."/>
            <person name="Rosenzweig C.N."/>
            <person name="Skowronski E.W."/>
        </authorList>
    </citation>
    <scope>NUCLEOTIDE SEQUENCE [LARGE SCALE GENOMIC DNA]</scope>
    <source>
        <strain evidence="5 6">TPS4-2</strain>
    </source>
</reference>
<evidence type="ECO:0000313" key="5">
    <source>
        <dbReference type="EMBL" id="RUO64503.1"/>
    </source>
</evidence>
<evidence type="ECO:0000256" key="1">
    <source>
        <dbReference type="ARBA" id="ARBA00023015"/>
    </source>
</evidence>
<dbReference type="InterPro" id="IPR036388">
    <property type="entry name" value="WH-like_DNA-bd_sf"/>
</dbReference>
<dbReference type="Pfam" id="PF01022">
    <property type="entry name" value="HTH_5"/>
    <property type="match status" value="1"/>
</dbReference>
<dbReference type="PANTHER" id="PTHR43132">
    <property type="entry name" value="ARSENICAL RESISTANCE OPERON REPRESSOR ARSR-RELATED"/>
    <property type="match status" value="1"/>
</dbReference>
<keyword evidence="1" id="KW-0805">Transcription regulation</keyword>
<gene>
    <name evidence="5" type="ORF">CWI73_07370</name>
</gene>
<dbReference type="InterPro" id="IPR011991">
    <property type="entry name" value="ArsR-like_HTH"/>
</dbReference>
<evidence type="ECO:0000313" key="6">
    <source>
        <dbReference type="Proteomes" id="UP000288361"/>
    </source>
</evidence>
<sequence length="104" mass="11816">MSATESQEMLQHEAQNAASFLRSLGNPHRLQILCRLALGEQSVGELHQHFDLSASAFSQHLAVLREQELVTIRKESQTVYYSIKDPDTEAFMKLLKNKFCPSLK</sequence>
<dbReference type="InterPro" id="IPR001845">
    <property type="entry name" value="HTH_ArsR_DNA-bd_dom"/>
</dbReference>
<dbReference type="InterPro" id="IPR036390">
    <property type="entry name" value="WH_DNA-bd_sf"/>
</dbReference>
<dbReference type="EMBL" id="PIQA01000004">
    <property type="protein sequence ID" value="RUO64503.1"/>
    <property type="molecule type" value="Genomic_DNA"/>
</dbReference>
<dbReference type="NCBIfam" id="NF033788">
    <property type="entry name" value="HTH_metalloreg"/>
    <property type="match status" value="1"/>
</dbReference>
<dbReference type="Proteomes" id="UP000288361">
    <property type="component" value="Unassembled WGS sequence"/>
</dbReference>
<dbReference type="GO" id="GO:0003700">
    <property type="term" value="F:DNA-binding transcription factor activity"/>
    <property type="evidence" value="ECO:0007669"/>
    <property type="project" value="InterPro"/>
</dbReference>
<dbReference type="SMART" id="SM00418">
    <property type="entry name" value="HTH_ARSR"/>
    <property type="match status" value="1"/>
</dbReference>
<accession>A0A432YS58</accession>
<protein>
    <submittedName>
        <fullName evidence="5">Transcriptional regulator</fullName>
    </submittedName>
</protein>
<keyword evidence="2" id="KW-0238">DNA-binding</keyword>
<dbReference type="AlphaFoldDB" id="A0A432YS58"/>
<dbReference type="Gene3D" id="1.10.10.10">
    <property type="entry name" value="Winged helix-like DNA-binding domain superfamily/Winged helix DNA-binding domain"/>
    <property type="match status" value="1"/>
</dbReference>
<dbReference type="CDD" id="cd00090">
    <property type="entry name" value="HTH_ARSR"/>
    <property type="match status" value="1"/>
</dbReference>
<organism evidence="5 6">
    <name type="scientific">Idiomarina piscisalsi</name>
    <dbReference type="NCBI Taxonomy" id="1096243"/>
    <lineage>
        <taxon>Bacteria</taxon>
        <taxon>Pseudomonadati</taxon>
        <taxon>Pseudomonadota</taxon>
        <taxon>Gammaproteobacteria</taxon>
        <taxon>Alteromonadales</taxon>
        <taxon>Idiomarinaceae</taxon>
        <taxon>Idiomarina</taxon>
    </lineage>
</organism>
<name>A0A432YS58_9GAMM</name>
<evidence type="ECO:0000259" key="4">
    <source>
        <dbReference type="PROSITE" id="PS50987"/>
    </source>
</evidence>